<dbReference type="GO" id="GO:0006629">
    <property type="term" value="P:lipid metabolic process"/>
    <property type="evidence" value="ECO:0007669"/>
    <property type="project" value="InterPro"/>
</dbReference>
<dbReference type="Pfam" id="PF01764">
    <property type="entry name" value="Lipase_3"/>
    <property type="match status" value="1"/>
</dbReference>
<name>A0A6C0CJX5_9ZZZZ</name>
<sequence>MYTLDMTTIIKDCGELSKQVYSEPEKILKGWKKSGLLEVEPRIVLDEATDTESMVSVYSKKVDGLVYKYIVVAVRGTESFTDVLKDLDVRKTQPTFVKKHYDHLRVKVHNGFYEQYQAIRPRIFNHIKRLQAKHNLSRVIFTGHSLGAAVASILALSYKMNHTGMNVSCVTFGSPRVGNKYFAKSFDIIDHSYRVVNYQDPVCKIPSRWRFRHVKGVVLMKDKKVIYGERQSFFRSLWSGISLGSHRMDYYIYKMGYLFR</sequence>
<dbReference type="SUPFAM" id="SSF53474">
    <property type="entry name" value="alpha/beta-Hydrolases"/>
    <property type="match status" value="1"/>
</dbReference>
<dbReference type="PANTHER" id="PTHR45856">
    <property type="entry name" value="ALPHA/BETA-HYDROLASES SUPERFAMILY PROTEIN"/>
    <property type="match status" value="1"/>
</dbReference>
<dbReference type="PANTHER" id="PTHR45856:SF24">
    <property type="entry name" value="FUNGAL LIPASE-LIKE DOMAIN-CONTAINING PROTEIN"/>
    <property type="match status" value="1"/>
</dbReference>
<dbReference type="EMBL" id="MN739438">
    <property type="protein sequence ID" value="QHT04771.1"/>
    <property type="molecule type" value="Genomic_DNA"/>
</dbReference>
<evidence type="ECO:0000259" key="1">
    <source>
        <dbReference type="Pfam" id="PF01764"/>
    </source>
</evidence>
<dbReference type="InterPro" id="IPR002921">
    <property type="entry name" value="Fungal_lipase-type"/>
</dbReference>
<reference evidence="2" key="1">
    <citation type="journal article" date="2020" name="Nature">
        <title>Giant virus diversity and host interactions through global metagenomics.</title>
        <authorList>
            <person name="Schulz F."/>
            <person name="Roux S."/>
            <person name="Paez-Espino D."/>
            <person name="Jungbluth S."/>
            <person name="Walsh D.A."/>
            <person name="Denef V.J."/>
            <person name="McMahon K.D."/>
            <person name="Konstantinidis K.T."/>
            <person name="Eloe-Fadrosh E.A."/>
            <person name="Kyrpides N.C."/>
            <person name="Woyke T."/>
        </authorList>
    </citation>
    <scope>NUCLEOTIDE SEQUENCE</scope>
    <source>
        <strain evidence="2">GVMAG-M-3300021343-4</strain>
    </source>
</reference>
<dbReference type="AlphaFoldDB" id="A0A6C0CJX5"/>
<feature type="domain" description="Fungal lipase-type" evidence="1">
    <location>
        <begin position="71"/>
        <end position="207"/>
    </location>
</feature>
<organism evidence="2">
    <name type="scientific">viral metagenome</name>
    <dbReference type="NCBI Taxonomy" id="1070528"/>
    <lineage>
        <taxon>unclassified sequences</taxon>
        <taxon>metagenomes</taxon>
        <taxon>organismal metagenomes</taxon>
    </lineage>
</organism>
<dbReference type="InterPro" id="IPR029058">
    <property type="entry name" value="AB_hydrolase_fold"/>
</dbReference>
<dbReference type="CDD" id="cd00519">
    <property type="entry name" value="Lipase_3"/>
    <property type="match status" value="1"/>
</dbReference>
<protein>
    <recommendedName>
        <fullName evidence="1">Fungal lipase-type domain-containing protein</fullName>
    </recommendedName>
</protein>
<dbReference type="InterPro" id="IPR051218">
    <property type="entry name" value="Sec_MonoDiacylglyc_Lipase"/>
</dbReference>
<accession>A0A6C0CJX5</accession>
<dbReference type="Gene3D" id="3.40.50.1820">
    <property type="entry name" value="alpha/beta hydrolase"/>
    <property type="match status" value="1"/>
</dbReference>
<proteinExistence type="predicted"/>
<evidence type="ECO:0000313" key="2">
    <source>
        <dbReference type="EMBL" id="QHT04771.1"/>
    </source>
</evidence>